<evidence type="ECO:0000256" key="2">
    <source>
        <dbReference type="SAM" id="MobiDB-lite"/>
    </source>
</evidence>
<dbReference type="Pfam" id="PF00176">
    <property type="entry name" value="SNF2-rel_dom"/>
    <property type="match status" value="1"/>
</dbReference>
<dbReference type="InterPro" id="IPR001650">
    <property type="entry name" value="Helicase_C-like"/>
</dbReference>
<accession>A0A1Q2L3H0</accession>
<evidence type="ECO:0000256" key="1">
    <source>
        <dbReference type="ARBA" id="ARBA00022801"/>
    </source>
</evidence>
<proteinExistence type="predicted"/>
<dbReference type="InterPro" id="IPR000330">
    <property type="entry name" value="SNF2_N"/>
</dbReference>
<dbReference type="Gene3D" id="3.40.50.300">
    <property type="entry name" value="P-loop containing nucleotide triphosphate hydrolases"/>
    <property type="match status" value="1"/>
</dbReference>
<dbReference type="Gene3D" id="3.40.50.10810">
    <property type="entry name" value="Tandem AAA-ATPase domain"/>
    <property type="match status" value="1"/>
</dbReference>
<dbReference type="PROSITE" id="PS51192">
    <property type="entry name" value="HELICASE_ATP_BIND_1"/>
    <property type="match status" value="1"/>
</dbReference>
<dbReference type="InterPro" id="IPR038718">
    <property type="entry name" value="SNF2-like_sf"/>
</dbReference>
<sequence length="651" mass="73877">MVLEVKGASPAITDHLNGQGRKLPVSSEGKRTRFAESQQVKSDLKELRKHPVLHDEEIPQFFDNPKSLFPDHEFSFDIESFSERVKGFITIARPRSVFRNGKTEWFDSESGEPVPFDEEELKKEIEKDPKRSFYRLASTYIYAGNGLKADLGFGKEEKESDSTRVTLDIYDNERALEYDVKAKGRGFESFPIPKTLQANLYDYQKEGFDWLCSLEKSGSAGLLADDMGLGKTMQVIAFLLHQREQDKLVPSLIVLPIALIENWKNEIEKFAPVLKDSIYIHQGSQRIKDVAFLENQPLTFISYDTLKVDQLIFGQVTYQNIIADEAQNIKSHLSSRSRALRAMKGNFRLAMTGTPVENGLEELWTIMDFVAPGEMFSLAEFKAQFVKQTNHELLMTKLKDFYLRRTKQEVLADRLPQKHLLAPVYLNASAKQKHLAGTVRSSMSGGQASALNALMHLRQLYAHPAVVTDEEPLVRDSPKLVELMALLGRVQKQQEKVLVFTEFRKVHSILKTEITKKYGIHVPVIDGTTANRSEVVRQFNEKSGFAVMLLSPKAAGVGLTITSANHVIHFTRWWNPAVENQATDRAYRIGQTKDVYVYQLITKDAENFPKGTVEELMHELLSEKSALAENVIVPFDTASFQRQVLEKMKSV</sequence>
<dbReference type="SMART" id="SM00487">
    <property type="entry name" value="DEXDc"/>
    <property type="match status" value="1"/>
</dbReference>
<dbReference type="Pfam" id="PF00271">
    <property type="entry name" value="Helicase_C"/>
    <property type="match status" value="1"/>
</dbReference>
<dbReference type="SUPFAM" id="SSF52540">
    <property type="entry name" value="P-loop containing nucleoside triphosphate hydrolases"/>
    <property type="match status" value="2"/>
</dbReference>
<feature type="region of interest" description="Disordered" evidence="2">
    <location>
        <begin position="1"/>
        <end position="40"/>
    </location>
</feature>
<evidence type="ECO:0000313" key="5">
    <source>
        <dbReference type="EMBL" id="AQQ54979.1"/>
    </source>
</evidence>
<dbReference type="GO" id="GO:0016787">
    <property type="term" value="F:hydrolase activity"/>
    <property type="evidence" value="ECO:0007669"/>
    <property type="project" value="UniProtKB-KW"/>
</dbReference>
<gene>
    <name evidence="5" type="ORF">B0X71_03440</name>
</gene>
<evidence type="ECO:0000259" key="4">
    <source>
        <dbReference type="PROSITE" id="PS51194"/>
    </source>
</evidence>
<dbReference type="GO" id="GO:0005524">
    <property type="term" value="F:ATP binding"/>
    <property type="evidence" value="ECO:0007669"/>
    <property type="project" value="InterPro"/>
</dbReference>
<dbReference type="PROSITE" id="PS51194">
    <property type="entry name" value="HELICASE_CTER"/>
    <property type="match status" value="1"/>
</dbReference>
<feature type="domain" description="Helicase C-terminal" evidence="4">
    <location>
        <begin position="482"/>
        <end position="639"/>
    </location>
</feature>
<dbReference type="KEGG" id="pmar:B0X71_03440"/>
<evidence type="ECO:0000259" key="3">
    <source>
        <dbReference type="PROSITE" id="PS51192"/>
    </source>
</evidence>
<keyword evidence="1" id="KW-0378">Hydrolase</keyword>
<feature type="domain" description="Helicase ATP-binding" evidence="3">
    <location>
        <begin position="212"/>
        <end position="373"/>
    </location>
</feature>
<keyword evidence="6" id="KW-1185">Reference proteome</keyword>
<reference evidence="5 6" key="1">
    <citation type="submission" date="2017-02" db="EMBL/GenBank/DDBJ databases">
        <title>The complete genomic sequence of a novel cold adapted crude oil-degrading bacterium Planococcus qaidamina Y42.</title>
        <authorList>
            <person name="Yang R."/>
        </authorList>
    </citation>
    <scope>NUCLEOTIDE SEQUENCE [LARGE SCALE GENOMIC DNA]</scope>
    <source>
        <strain evidence="5 6">Y42</strain>
    </source>
</reference>
<dbReference type="InterPro" id="IPR027417">
    <property type="entry name" value="P-loop_NTPase"/>
</dbReference>
<organism evidence="5 6">
    <name type="scientific">Planococcus lenghuensis</name>
    <dbReference type="NCBI Taxonomy" id="2213202"/>
    <lineage>
        <taxon>Bacteria</taxon>
        <taxon>Bacillati</taxon>
        <taxon>Bacillota</taxon>
        <taxon>Bacilli</taxon>
        <taxon>Bacillales</taxon>
        <taxon>Caryophanaceae</taxon>
        <taxon>Planococcus</taxon>
    </lineage>
</organism>
<protein>
    <recommendedName>
        <fullName evidence="7">DEAD/DEAH box helicase</fullName>
    </recommendedName>
</protein>
<dbReference type="CDD" id="cd18793">
    <property type="entry name" value="SF2_C_SNF"/>
    <property type="match status" value="1"/>
</dbReference>
<dbReference type="InterPro" id="IPR049730">
    <property type="entry name" value="SNF2/RAD54-like_C"/>
</dbReference>
<evidence type="ECO:0008006" key="7">
    <source>
        <dbReference type="Google" id="ProtNLM"/>
    </source>
</evidence>
<dbReference type="EMBL" id="CP019640">
    <property type="protein sequence ID" value="AQQ54979.1"/>
    <property type="molecule type" value="Genomic_DNA"/>
</dbReference>
<dbReference type="AlphaFoldDB" id="A0A1Q2L3H0"/>
<dbReference type="SMART" id="SM00490">
    <property type="entry name" value="HELICc"/>
    <property type="match status" value="1"/>
</dbReference>
<evidence type="ECO:0000313" key="6">
    <source>
        <dbReference type="Proteomes" id="UP000188184"/>
    </source>
</evidence>
<name>A0A1Q2L3H0_9BACL</name>
<dbReference type="Proteomes" id="UP000188184">
    <property type="component" value="Chromosome"/>
</dbReference>
<dbReference type="InterPro" id="IPR014001">
    <property type="entry name" value="Helicase_ATP-bd"/>
</dbReference>
<dbReference type="PANTHER" id="PTHR10799">
    <property type="entry name" value="SNF2/RAD54 HELICASE FAMILY"/>
    <property type="match status" value="1"/>
</dbReference>